<gene>
    <name evidence="2" type="ORF">BDW47DRAFT_123952</name>
</gene>
<organism evidence="2 3">
    <name type="scientific">Aspergillus candidus</name>
    <dbReference type="NCBI Taxonomy" id="41067"/>
    <lineage>
        <taxon>Eukaryota</taxon>
        <taxon>Fungi</taxon>
        <taxon>Dikarya</taxon>
        <taxon>Ascomycota</taxon>
        <taxon>Pezizomycotina</taxon>
        <taxon>Eurotiomycetes</taxon>
        <taxon>Eurotiomycetidae</taxon>
        <taxon>Eurotiales</taxon>
        <taxon>Aspergillaceae</taxon>
        <taxon>Aspergillus</taxon>
        <taxon>Aspergillus subgen. Circumdati</taxon>
    </lineage>
</organism>
<dbReference type="Proteomes" id="UP000234585">
    <property type="component" value="Unassembled WGS sequence"/>
</dbReference>
<feature type="domain" description="2EXR" evidence="1">
    <location>
        <begin position="6"/>
        <end position="97"/>
    </location>
</feature>
<name>A0A2I2FHC7_ASPCN</name>
<dbReference type="Pfam" id="PF20150">
    <property type="entry name" value="2EXR"/>
    <property type="match status" value="1"/>
</dbReference>
<dbReference type="InterPro" id="IPR045518">
    <property type="entry name" value="2EXR"/>
</dbReference>
<dbReference type="GeneID" id="36523315"/>
<dbReference type="EMBL" id="KZ559126">
    <property type="protein sequence ID" value="PLB40009.1"/>
    <property type="molecule type" value="Genomic_DNA"/>
</dbReference>
<evidence type="ECO:0000313" key="3">
    <source>
        <dbReference type="Proteomes" id="UP000234585"/>
    </source>
</evidence>
<proteinExistence type="predicted"/>
<reference evidence="2 3" key="1">
    <citation type="submission" date="2017-12" db="EMBL/GenBank/DDBJ databases">
        <authorList>
            <consortium name="DOE Joint Genome Institute"/>
            <person name="Haridas S."/>
            <person name="Kjaerbolling I."/>
            <person name="Vesth T.C."/>
            <person name="Frisvad J.C."/>
            <person name="Nybo J.L."/>
            <person name="Theobald S."/>
            <person name="Kuo A."/>
            <person name="Bowyer P."/>
            <person name="Matsuda Y."/>
            <person name="Mondo S."/>
            <person name="Lyhne E.K."/>
            <person name="Kogle M.E."/>
            <person name="Clum A."/>
            <person name="Lipzen A."/>
            <person name="Salamov A."/>
            <person name="Ngan C.Y."/>
            <person name="Daum C."/>
            <person name="Chiniquy J."/>
            <person name="Barry K."/>
            <person name="LaButti K."/>
            <person name="Simmons B.A."/>
            <person name="Magnuson J.K."/>
            <person name="Mortensen U.H."/>
            <person name="Larsen T.O."/>
            <person name="Grigoriev I.V."/>
            <person name="Baker S.E."/>
            <person name="Andersen M.R."/>
            <person name="Nordberg H.P."/>
            <person name="Cantor M.N."/>
            <person name="Hua S.X."/>
        </authorList>
    </citation>
    <scope>NUCLEOTIDE SEQUENCE [LARGE SCALE GENOMIC DNA]</scope>
    <source>
        <strain evidence="2 3">CBS 102.13</strain>
    </source>
</reference>
<dbReference type="OrthoDB" id="3546385at2759"/>
<protein>
    <recommendedName>
        <fullName evidence="1">2EXR domain-containing protein</fullName>
    </recommendedName>
</protein>
<accession>A0A2I2FHC7</accession>
<evidence type="ECO:0000313" key="2">
    <source>
        <dbReference type="EMBL" id="PLB40009.1"/>
    </source>
</evidence>
<keyword evidence="3" id="KW-1185">Reference proteome</keyword>
<dbReference type="AlphaFoldDB" id="A0A2I2FHC7"/>
<sequence length="273" mass="31829">MPPTTFPQFPFLPPELRRQVWSLALGKLRPALYPFRKDCWCPRQLREGDANYDANASYNIDIDLRHELLDHVPLPPRAPRAVNRETRVIANEWLRAEMKTVEIKQRQLPPWTFSSTGNVMYIASDRLYDFCMGPWDRLNEADVEGQIVCFQYRLGAVAVSEVMVREMPEDLVEILDWMNLVEVLYVVVGEEPDLTTVGVRVRWRWEVDGDGRTGYIWDSDDDGGEFRWGDGERAGGEELWGEIERFGWEIAKWCRSNGVKRFQIKPVYAVRCE</sequence>
<evidence type="ECO:0000259" key="1">
    <source>
        <dbReference type="Pfam" id="PF20150"/>
    </source>
</evidence>
<dbReference type="RefSeq" id="XP_024674021.1">
    <property type="nucleotide sequence ID" value="XM_024816155.1"/>
</dbReference>